<evidence type="ECO:0000313" key="1">
    <source>
        <dbReference type="EMBL" id="PSR63960.1"/>
    </source>
</evidence>
<sequence>MARYRDLDKCAEDALALCSRVRESPPQHTYRVLAHQCLRDPERMAQLLMTLAVFVDPVTATTGDLARTVGRITAPAAQATQRNQETP</sequence>
<comment type="caution">
    <text evidence="1">The sequence shown here is derived from an EMBL/GenBank/DDBJ whole genome shotgun (WGS) entry which is preliminary data.</text>
</comment>
<dbReference type="RefSeq" id="WP_063030154.1">
    <property type="nucleotide sequence ID" value="NZ_PYHS01000004.1"/>
</dbReference>
<accession>A0A2T2Z878</accession>
<organism evidence="1 2">
    <name type="scientific">Nocardia nova</name>
    <dbReference type="NCBI Taxonomy" id="37330"/>
    <lineage>
        <taxon>Bacteria</taxon>
        <taxon>Bacillati</taxon>
        <taxon>Actinomycetota</taxon>
        <taxon>Actinomycetes</taxon>
        <taxon>Mycobacteriales</taxon>
        <taxon>Nocardiaceae</taxon>
        <taxon>Nocardia</taxon>
    </lineage>
</organism>
<reference evidence="1 2" key="1">
    <citation type="submission" date="2018-02" db="EMBL/GenBank/DDBJ databases">
        <title>8 Nocardia nova and 1 Nocardia cyriacigeorgica strain used for evolution to TMP-SMX.</title>
        <authorList>
            <person name="Mehta H."/>
            <person name="Weng J."/>
            <person name="Shamoo Y."/>
        </authorList>
    </citation>
    <scope>NUCLEOTIDE SEQUENCE [LARGE SCALE GENOMIC DNA]</scope>
    <source>
        <strain evidence="1 2">ATCC 33727</strain>
    </source>
</reference>
<dbReference type="EMBL" id="PYHS01000004">
    <property type="protein sequence ID" value="PSR63960.1"/>
    <property type="molecule type" value="Genomic_DNA"/>
</dbReference>
<proteinExistence type="predicted"/>
<dbReference type="Proteomes" id="UP000241647">
    <property type="component" value="Unassembled WGS sequence"/>
</dbReference>
<name>A0A2T2Z878_9NOCA</name>
<evidence type="ECO:0000313" key="2">
    <source>
        <dbReference type="Proteomes" id="UP000241647"/>
    </source>
</evidence>
<dbReference type="AlphaFoldDB" id="A0A2T2Z878"/>
<protein>
    <submittedName>
        <fullName evidence="1">Uncharacterized protein</fullName>
    </submittedName>
</protein>
<gene>
    <name evidence="1" type="ORF">C8259_08905</name>
</gene>